<dbReference type="InParanoid" id="A0A4W6FPU6"/>
<dbReference type="Ensembl" id="ENSLCAT00010053969.1">
    <property type="protein sequence ID" value="ENSLCAP00010052608.1"/>
    <property type="gene ID" value="ENSLCAG00010024488.1"/>
</dbReference>
<feature type="compositionally biased region" description="Low complexity" evidence="1">
    <location>
        <begin position="233"/>
        <end position="245"/>
    </location>
</feature>
<feature type="region of interest" description="Disordered" evidence="1">
    <location>
        <begin position="270"/>
        <end position="444"/>
    </location>
</feature>
<reference evidence="3" key="1">
    <citation type="submission" date="2015-09" db="EMBL/GenBank/DDBJ databases">
        <authorList>
            <person name="Sai Rama Sridatta P."/>
        </authorList>
    </citation>
    <scope>NUCLEOTIDE SEQUENCE [LARGE SCALE GENOMIC DNA]</scope>
</reference>
<dbReference type="STRING" id="8187.ENSLCAP00010052608"/>
<dbReference type="GO" id="GO:0005829">
    <property type="term" value="C:cytosol"/>
    <property type="evidence" value="ECO:0007669"/>
    <property type="project" value="TreeGrafter"/>
</dbReference>
<dbReference type="SUPFAM" id="SSF52540">
    <property type="entry name" value="P-loop containing nucleoside triphosphate hydrolases"/>
    <property type="match status" value="1"/>
</dbReference>
<protein>
    <submittedName>
        <fullName evidence="2">RAB, member RAS onco family like 6</fullName>
    </submittedName>
</protein>
<dbReference type="PANTHER" id="PTHR14932:SF1">
    <property type="entry name" value="RAB-LIKE PROTEIN 6"/>
    <property type="match status" value="1"/>
</dbReference>
<dbReference type="GO" id="GO:0005634">
    <property type="term" value="C:nucleus"/>
    <property type="evidence" value="ECO:0007669"/>
    <property type="project" value="TreeGrafter"/>
</dbReference>
<accession>A0A4W6FPU6</accession>
<evidence type="ECO:0000313" key="2">
    <source>
        <dbReference type="Ensembl" id="ENSLCAP00010052608.1"/>
    </source>
</evidence>
<dbReference type="GeneTree" id="ENSGT00390000016002"/>
<evidence type="ECO:0000256" key="1">
    <source>
        <dbReference type="SAM" id="MobiDB-lite"/>
    </source>
</evidence>
<feature type="compositionally biased region" description="Basic and acidic residues" evidence="1">
    <location>
        <begin position="492"/>
        <end position="507"/>
    </location>
</feature>
<keyword evidence="3" id="KW-1185">Reference proteome</keyword>
<dbReference type="GO" id="GO:0005525">
    <property type="term" value="F:GTP binding"/>
    <property type="evidence" value="ECO:0007669"/>
    <property type="project" value="InterPro"/>
</dbReference>
<dbReference type="Gene3D" id="3.40.50.300">
    <property type="entry name" value="P-loop containing nucleotide triphosphate hydrolases"/>
    <property type="match status" value="1"/>
</dbReference>
<feature type="region of interest" description="Disordered" evidence="1">
    <location>
        <begin position="233"/>
        <end position="252"/>
    </location>
</feature>
<feature type="compositionally biased region" description="Basic residues" evidence="1">
    <location>
        <begin position="508"/>
        <end position="522"/>
    </location>
</feature>
<feature type="region of interest" description="Disordered" evidence="1">
    <location>
        <begin position="483"/>
        <end position="522"/>
    </location>
</feature>
<feature type="region of interest" description="Disordered" evidence="1">
    <location>
        <begin position="166"/>
        <end position="222"/>
    </location>
</feature>
<dbReference type="Proteomes" id="UP000314980">
    <property type="component" value="Unassembled WGS sequence"/>
</dbReference>
<sequence>MENEPQESDEVALDAEFLDVYKNCNGVIMMFDITKQWTFNYILRELPKVPTHVPVCVLGNHRDMGEHRVILPDDIRDLIAGLNRPMGSSYIHYAESSMKNGFGLKYLHRFFNIPFLQLQRETLLRQLETNQLDMDATLEELSVQQETEDQNYEIFLENLESRNKSYGCSGPANGQSSSSGSQSPIVPPSGASTGSSSPSTPQPPIPTQLLPQSPSVSSKPSKRSFISRWFGSSPAADAPASVPEDPGAPVCPAKVQSVDDFVPDERLDKNFLEDSLPMKTKVSQSAPAPAMDSDSDGEVRGNPMVSGFQDELDPVDTEPSLPQCKTLPPSKDITLTSDEEEEVPAAHTITQDQDLDSGPELRVISKASEPRDQTTAPISLTLLPAAEQPARHQGKKRGSTPKAEDSDTDPEPPVAQQMLSFVMDDPDFESEASDTPKIAKDTFPVRDELLSDLSDDDMQLAKVPEPLKPTVISFKQKDDTDLFGLGIQEEAPAAKDSSEEQEGNKHSSKEKKKKKKRSKEVQ</sequence>
<proteinExistence type="predicted"/>
<reference evidence="2" key="2">
    <citation type="submission" date="2025-08" db="UniProtKB">
        <authorList>
            <consortium name="Ensembl"/>
        </authorList>
    </citation>
    <scope>IDENTIFICATION</scope>
</reference>
<dbReference type="InterPro" id="IPR040385">
    <property type="entry name" value="RABL6"/>
</dbReference>
<reference evidence="2" key="3">
    <citation type="submission" date="2025-09" db="UniProtKB">
        <authorList>
            <consortium name="Ensembl"/>
        </authorList>
    </citation>
    <scope>IDENTIFICATION</scope>
</reference>
<feature type="compositionally biased region" description="Low complexity" evidence="1">
    <location>
        <begin position="169"/>
        <end position="199"/>
    </location>
</feature>
<name>A0A4W6FPU6_LATCA</name>
<evidence type="ECO:0000313" key="3">
    <source>
        <dbReference type="Proteomes" id="UP000314980"/>
    </source>
</evidence>
<dbReference type="PANTHER" id="PTHR14932">
    <property type="entry name" value="RAS GTPASE-RELATED"/>
    <property type="match status" value="1"/>
</dbReference>
<feature type="compositionally biased region" description="Low complexity" evidence="1">
    <location>
        <begin position="207"/>
        <end position="222"/>
    </location>
</feature>
<dbReference type="InterPro" id="IPR027417">
    <property type="entry name" value="P-loop_NTPase"/>
</dbReference>
<dbReference type="AlphaFoldDB" id="A0A4W6FPU6"/>
<gene>
    <name evidence="2" type="primary">RABL6</name>
</gene>
<organism evidence="2 3">
    <name type="scientific">Lates calcarifer</name>
    <name type="common">Barramundi</name>
    <name type="synonym">Holocentrus calcarifer</name>
    <dbReference type="NCBI Taxonomy" id="8187"/>
    <lineage>
        <taxon>Eukaryota</taxon>
        <taxon>Metazoa</taxon>
        <taxon>Chordata</taxon>
        <taxon>Craniata</taxon>
        <taxon>Vertebrata</taxon>
        <taxon>Euteleostomi</taxon>
        <taxon>Actinopterygii</taxon>
        <taxon>Neopterygii</taxon>
        <taxon>Teleostei</taxon>
        <taxon>Neoteleostei</taxon>
        <taxon>Acanthomorphata</taxon>
        <taxon>Carangaria</taxon>
        <taxon>Carangaria incertae sedis</taxon>
        <taxon>Centropomidae</taxon>
        <taxon>Lates</taxon>
    </lineage>
</organism>